<dbReference type="InterPro" id="IPR017871">
    <property type="entry name" value="ABC_transporter-like_CS"/>
</dbReference>
<accession>M4V6T2</accession>
<organism evidence="5 6">
    <name type="scientific">Pseudobdellovibrio exovorus JSS</name>
    <dbReference type="NCBI Taxonomy" id="1184267"/>
    <lineage>
        <taxon>Bacteria</taxon>
        <taxon>Pseudomonadati</taxon>
        <taxon>Bdellovibrionota</taxon>
        <taxon>Bdellovibrionia</taxon>
        <taxon>Bdellovibrionales</taxon>
        <taxon>Pseudobdellovibrionaceae</taxon>
        <taxon>Pseudobdellovibrio</taxon>
    </lineage>
</organism>
<evidence type="ECO:0000256" key="1">
    <source>
        <dbReference type="ARBA" id="ARBA00022448"/>
    </source>
</evidence>
<dbReference type="STRING" id="1184267.A11Q_859"/>
<evidence type="ECO:0000259" key="4">
    <source>
        <dbReference type="PROSITE" id="PS50893"/>
    </source>
</evidence>
<name>M4V6T2_9BACT</name>
<evidence type="ECO:0000256" key="2">
    <source>
        <dbReference type="ARBA" id="ARBA00022741"/>
    </source>
</evidence>
<keyword evidence="3" id="KW-0067">ATP-binding</keyword>
<dbReference type="SMART" id="SM00382">
    <property type="entry name" value="AAA"/>
    <property type="match status" value="1"/>
</dbReference>
<evidence type="ECO:0000313" key="5">
    <source>
        <dbReference type="EMBL" id="AGH95077.1"/>
    </source>
</evidence>
<dbReference type="eggNOG" id="COG1136">
    <property type="taxonomic scope" value="Bacteria"/>
</dbReference>
<keyword evidence="2" id="KW-0547">Nucleotide-binding</keyword>
<dbReference type="HOGENOM" id="CLU_000604_1_22_7"/>
<dbReference type="Pfam" id="PF00005">
    <property type="entry name" value="ABC_tran"/>
    <property type="match status" value="1"/>
</dbReference>
<dbReference type="CDD" id="cd03255">
    <property type="entry name" value="ABC_MJ0796_LolCDE_FtsE"/>
    <property type="match status" value="1"/>
</dbReference>
<dbReference type="Gene3D" id="3.40.50.300">
    <property type="entry name" value="P-loop containing nucleotide triphosphate hydrolases"/>
    <property type="match status" value="1"/>
</dbReference>
<dbReference type="RefSeq" id="WP_015469567.1">
    <property type="nucleotide sequence ID" value="NC_020813.1"/>
</dbReference>
<dbReference type="InterPro" id="IPR003439">
    <property type="entry name" value="ABC_transporter-like_ATP-bd"/>
</dbReference>
<dbReference type="OrthoDB" id="5292358at2"/>
<dbReference type="SUPFAM" id="SSF52540">
    <property type="entry name" value="P-loop containing nucleoside triphosphate hydrolases"/>
    <property type="match status" value="1"/>
</dbReference>
<dbReference type="InterPro" id="IPR017911">
    <property type="entry name" value="MacB-like_ATP-bd"/>
</dbReference>
<dbReference type="EMBL" id="CP003537">
    <property type="protein sequence ID" value="AGH95077.1"/>
    <property type="molecule type" value="Genomic_DNA"/>
</dbReference>
<dbReference type="GO" id="GO:0005524">
    <property type="term" value="F:ATP binding"/>
    <property type="evidence" value="ECO:0007669"/>
    <property type="project" value="UniProtKB-KW"/>
</dbReference>
<keyword evidence="6" id="KW-1185">Reference proteome</keyword>
<reference evidence="5 6" key="1">
    <citation type="journal article" date="2013" name="ISME J.">
        <title>By their genes ye shall know them: genomic signatures of predatory bacteria.</title>
        <authorList>
            <person name="Pasternak Z."/>
            <person name="Pietrokovski S."/>
            <person name="Rotem O."/>
            <person name="Gophna U."/>
            <person name="Lurie-Weinberger M.N."/>
            <person name="Jurkevitch E."/>
        </authorList>
    </citation>
    <scope>NUCLEOTIDE SEQUENCE [LARGE SCALE GENOMIC DNA]</scope>
    <source>
        <strain evidence="5 6">JSS</strain>
    </source>
</reference>
<dbReference type="InterPro" id="IPR003593">
    <property type="entry name" value="AAA+_ATPase"/>
</dbReference>
<proteinExistence type="predicted"/>
<dbReference type="GO" id="GO:0016887">
    <property type="term" value="F:ATP hydrolysis activity"/>
    <property type="evidence" value="ECO:0007669"/>
    <property type="project" value="InterPro"/>
</dbReference>
<keyword evidence="1" id="KW-0813">Transport</keyword>
<evidence type="ECO:0000256" key="3">
    <source>
        <dbReference type="ARBA" id="ARBA00022840"/>
    </source>
</evidence>
<dbReference type="GO" id="GO:0022857">
    <property type="term" value="F:transmembrane transporter activity"/>
    <property type="evidence" value="ECO:0007669"/>
    <property type="project" value="TreeGrafter"/>
</dbReference>
<evidence type="ECO:0000313" key="6">
    <source>
        <dbReference type="Proteomes" id="UP000012040"/>
    </source>
</evidence>
<feature type="domain" description="ABC transporter" evidence="4">
    <location>
        <begin position="2"/>
        <end position="220"/>
    </location>
</feature>
<sequence length="220" mass="24410">MIEIKNLKFSYSQKPILDIPEISIKSGEVVFLHGPSGSGKSTLLELLAGILKADSGDLVINQKNLSQMSLAALDSFRADSIGYIFQSFNLIPYLSVMENIMLPFLFRKADVDTEDLNDMLSHLGLAPYVDRPVSRLSVGQQQRVAVVRALIKKPQIILADEPTSALDYDRREGFLKILFSLCRKHGTTVVFVSHDLSIAKLFDRSIGLSEVNQVKSEAEV</sequence>
<dbReference type="PROSITE" id="PS00211">
    <property type="entry name" value="ABC_TRANSPORTER_1"/>
    <property type="match status" value="1"/>
</dbReference>
<dbReference type="PATRIC" id="fig|1184267.3.peg.870"/>
<dbReference type="GO" id="GO:0005886">
    <property type="term" value="C:plasma membrane"/>
    <property type="evidence" value="ECO:0007669"/>
    <property type="project" value="TreeGrafter"/>
</dbReference>
<dbReference type="KEGG" id="bex:A11Q_859"/>
<gene>
    <name evidence="5" type="ORF">A11Q_859</name>
</gene>
<dbReference type="Proteomes" id="UP000012040">
    <property type="component" value="Chromosome"/>
</dbReference>
<dbReference type="AlphaFoldDB" id="M4V6T2"/>
<dbReference type="PANTHER" id="PTHR24220">
    <property type="entry name" value="IMPORT ATP-BINDING PROTEIN"/>
    <property type="match status" value="1"/>
</dbReference>
<protein>
    <submittedName>
        <fullName evidence="5">Peptide ABC transporter ATPase</fullName>
    </submittedName>
</protein>
<dbReference type="PANTHER" id="PTHR24220:SF611">
    <property type="entry name" value="ATP-BINDING COMPONENT OF ABC TRANSPORTER-RELATED"/>
    <property type="match status" value="1"/>
</dbReference>
<dbReference type="PROSITE" id="PS50893">
    <property type="entry name" value="ABC_TRANSPORTER_2"/>
    <property type="match status" value="1"/>
</dbReference>
<dbReference type="InterPro" id="IPR015854">
    <property type="entry name" value="ABC_transpr_LolD-like"/>
</dbReference>
<dbReference type="InterPro" id="IPR027417">
    <property type="entry name" value="P-loop_NTPase"/>
</dbReference>